<dbReference type="OrthoDB" id="2019644at2759"/>
<dbReference type="EMBL" id="JAEUBG010004410">
    <property type="protein sequence ID" value="KAH3681489.1"/>
    <property type="molecule type" value="Genomic_DNA"/>
</dbReference>
<dbReference type="GO" id="GO:0006999">
    <property type="term" value="P:nuclear pore organization"/>
    <property type="evidence" value="ECO:0007669"/>
    <property type="project" value="TreeGrafter"/>
</dbReference>
<gene>
    <name evidence="5" type="ORF">WICPIJ_007568</name>
</gene>
<evidence type="ECO:0000313" key="5">
    <source>
        <dbReference type="EMBL" id="KAH3681489.1"/>
    </source>
</evidence>
<sequence length="1649" mass="185278">MSTSHWTVGPFAELYQSIATTGSLDQSLFNELQKDLNALTVVPPKNASSRTTLESGKIKIQSLEYEVNQDFKIAAVELSDELNIDELISAEILLAAQQSQPDESVTALKDIAKAYYYLRKQHILQIVSFIYNASTDSRSVHTLWKKEQTDKSILKSFQGIHEELASIHQLVQKARILEIGQTQDFKMKVAFRRNALQSQHETLSEILHGASSLGLLTVAQFKEILGFLASSYDVDDLFAIHLLPCLLKFISNFQNLPDEDIKQLHSDLLKDLKSDNAYQSPMKVLVILIFLTYFIAWCKSSSTRLSEFDFEIAVESPMVLAVQLGALEQLLVVNASLAATCTTNLMEPLYDLRSLLEQHLPRLEAKRVLDINEEETRRLKLTNPTSATSQVYIHTKQTTISENLTSFITDTLHDFTQAFISDAAFLLIKLKDSEEDSLLSSTNTKEDKEASSSLESAAKRADLERFYLSVYYLYSAREDLIWEFWTDRESNAYGFITWASNANESLLMRSAFLVMMSALTKADEGRNATYVYGFIAGLDKLSWTSMHEDMTKIIEQIQALEAKDAENLDIPESTVLQMACMLNIVYAVALNGNEELKKTFDSTLLDTLFQFLKLDTTLVGPTLRVLSSLVCPSRKNTMWENIEIWLFGYQFGTFKEAFQSRLSTFPDVVGFIELLETLLHLDTHRIGKYALPYPQDLGHQLRKAGIAPYLEFLLSDVLYHSRDLYFEEQLALQEPILRIVKNCLGQFDPKLILMSFPASVNLNTIVSTRDFTTFVQASPAPLVLSLLFQDRVARCLLEIVGTGVENINDKQATEKQVRAVDLALQVLQQVLDLEVTYFDELLPILRKDNRYIQPSFGMNSFYDILLSHLPVVAHIALYIGSRHLAIASKSVKLLRQFAKSSQLGGSKSKLLTILTSVNESLRIKHAFIDQLTSLDFSGEDSLALKLDIFHLINDNLSFSNQKATVAHFLLGFNVKNGISLGSSNKPTYIASSKSLLGSIIFILESSLLSLQSYDIDYPPSRFASLSLEILLKLCRNNLTSELTMNHLQGYGLVDKLLTSPRLDQRTLWCGSKFDPSINVPTKFNAGAGIGAFLALLNQRNFISQYLSLELHRTSQTGSISKTQAYINSLINDGSYGKLAGPAKVLLLLDMLEFEFEEELPTFEQSQLQFFQNVDLNVDLNSIKLSNVASSGLFNLEELDSVLDLQLRQLSVQGVYHTDEEAKESLKAATEFKNEVAGSTTNSMLIKIPTEIKSNEDQAKLERLMIKSKLSNHLALLKFKTYQLSALHSWCQLISVIVTDGKLTLLQRSEFILEVFQTILPRINFEKNILHSEELVSLCVSLYDLYIQGEQQGATSNIDGFERLYPLFKTCMDGIISQVSSLSLRSDLYVLAHKYLTWISGNKDVSQEILQSIKISNERLITVITNDAISSKGPTRITALLLLETLYKLSESKKSNLVLSVLVKNNMLLLLVKSIKRTDESLMHHSTLQSLLYELTAFKATVSLLIRIGETRGGSLALLQSEVFPTIKSCSFLNIDVDLGLDLQFEEHGKVNLNLWDSNGLNVSLLELLTPVFQLIAAILLSTSSENTVVINQVRRLLVFFDKMITGVLKKDVLMEKNGENAASVAGLNELVNLFILLSTLTRHNQEEEK</sequence>
<dbReference type="Proteomes" id="UP000774326">
    <property type="component" value="Unassembled WGS sequence"/>
</dbReference>
<protein>
    <recommendedName>
        <fullName evidence="7">Nucleoporin</fullName>
    </recommendedName>
</protein>
<keyword evidence="3" id="KW-0813">Transport</keyword>
<proteinExistence type="inferred from homology"/>
<dbReference type="PANTHER" id="PTHR31344:SF0">
    <property type="entry name" value="NUCLEAR PORE COMPLEX PROTEIN NUP205"/>
    <property type="match status" value="1"/>
</dbReference>
<name>A0A9P8Q279_WICPI</name>
<dbReference type="GO" id="GO:0017056">
    <property type="term" value="F:structural constituent of nuclear pore"/>
    <property type="evidence" value="ECO:0007669"/>
    <property type="project" value="TreeGrafter"/>
</dbReference>
<comment type="similarity">
    <text evidence="2">Belongs to the NUP186/NUP192/NUP205 family.</text>
</comment>
<evidence type="ECO:0000256" key="3">
    <source>
        <dbReference type="ARBA" id="ARBA00022448"/>
    </source>
</evidence>
<evidence type="ECO:0000313" key="6">
    <source>
        <dbReference type="Proteomes" id="UP000774326"/>
    </source>
</evidence>
<reference evidence="5" key="1">
    <citation type="journal article" date="2021" name="Open Biol.">
        <title>Shared evolutionary footprints suggest mitochondrial oxidative damage underlies multiple complex I losses in fungi.</title>
        <authorList>
            <person name="Schikora-Tamarit M.A."/>
            <person name="Marcet-Houben M."/>
            <person name="Nosek J."/>
            <person name="Gabaldon T."/>
        </authorList>
    </citation>
    <scope>NUCLEOTIDE SEQUENCE</scope>
    <source>
        <strain evidence="5">CBS2887</strain>
    </source>
</reference>
<dbReference type="Pfam" id="PF11894">
    <property type="entry name" value="Nup192"/>
    <property type="match status" value="1"/>
</dbReference>
<keyword evidence="6" id="KW-1185">Reference proteome</keyword>
<evidence type="ECO:0000256" key="1">
    <source>
        <dbReference type="ARBA" id="ARBA00004123"/>
    </source>
</evidence>
<evidence type="ECO:0000256" key="4">
    <source>
        <dbReference type="ARBA" id="ARBA00023242"/>
    </source>
</evidence>
<evidence type="ECO:0000256" key="2">
    <source>
        <dbReference type="ARBA" id="ARBA00005892"/>
    </source>
</evidence>
<comment type="caution">
    <text evidence="5">The sequence shown here is derived from an EMBL/GenBank/DDBJ whole genome shotgun (WGS) entry which is preliminary data.</text>
</comment>
<reference evidence="5" key="2">
    <citation type="submission" date="2021-01" db="EMBL/GenBank/DDBJ databases">
        <authorList>
            <person name="Schikora-Tamarit M.A."/>
        </authorList>
    </citation>
    <scope>NUCLEOTIDE SEQUENCE</scope>
    <source>
        <strain evidence="5">CBS2887</strain>
    </source>
</reference>
<dbReference type="PANTHER" id="PTHR31344">
    <property type="entry name" value="NUCLEAR PORE COMPLEX PROTEIN NUP205"/>
    <property type="match status" value="1"/>
</dbReference>
<dbReference type="InterPro" id="IPR021827">
    <property type="entry name" value="Nup186/Nup192/Nup205"/>
</dbReference>
<accession>A0A9P8Q279</accession>
<evidence type="ECO:0008006" key="7">
    <source>
        <dbReference type="Google" id="ProtNLM"/>
    </source>
</evidence>
<dbReference type="GO" id="GO:0044611">
    <property type="term" value="C:nuclear pore inner ring"/>
    <property type="evidence" value="ECO:0007669"/>
    <property type="project" value="TreeGrafter"/>
</dbReference>
<organism evidence="5 6">
    <name type="scientific">Wickerhamomyces pijperi</name>
    <name type="common">Yeast</name>
    <name type="synonym">Pichia pijperi</name>
    <dbReference type="NCBI Taxonomy" id="599730"/>
    <lineage>
        <taxon>Eukaryota</taxon>
        <taxon>Fungi</taxon>
        <taxon>Dikarya</taxon>
        <taxon>Ascomycota</taxon>
        <taxon>Saccharomycotina</taxon>
        <taxon>Saccharomycetes</taxon>
        <taxon>Phaffomycetales</taxon>
        <taxon>Wickerhamomycetaceae</taxon>
        <taxon>Wickerhamomyces</taxon>
    </lineage>
</organism>
<keyword evidence="4" id="KW-0539">Nucleus</keyword>
<comment type="subcellular location">
    <subcellularLocation>
        <location evidence="1">Nucleus</location>
    </subcellularLocation>
</comment>